<keyword evidence="1" id="KW-0732">Signal</keyword>
<gene>
    <name evidence="2" type="ORF">GA0061101_10834</name>
</gene>
<dbReference type="Proteomes" id="UP000199205">
    <property type="component" value="Unassembled WGS sequence"/>
</dbReference>
<evidence type="ECO:0000256" key="1">
    <source>
        <dbReference type="SAM" id="SignalP"/>
    </source>
</evidence>
<proteinExistence type="predicted"/>
<accession>A0A1C3W1Z7</accession>
<protein>
    <recommendedName>
        <fullName evidence="4">DUF992 domain-containing protein</fullName>
    </recommendedName>
</protein>
<evidence type="ECO:0000313" key="2">
    <source>
        <dbReference type="EMBL" id="SCB34050.1"/>
    </source>
</evidence>
<dbReference type="AlphaFoldDB" id="A0A1C3W1Z7"/>
<evidence type="ECO:0000313" key="3">
    <source>
        <dbReference type="Proteomes" id="UP000199205"/>
    </source>
</evidence>
<dbReference type="RefSeq" id="WP_052224431.1">
    <property type="nucleotide sequence ID" value="NZ_FMAF01000008.1"/>
</dbReference>
<evidence type="ECO:0008006" key="4">
    <source>
        <dbReference type="Google" id="ProtNLM"/>
    </source>
</evidence>
<feature type="signal peptide" evidence="1">
    <location>
        <begin position="1"/>
        <end position="21"/>
    </location>
</feature>
<dbReference type="EMBL" id="FMAF01000008">
    <property type="protein sequence ID" value="SCB34050.1"/>
    <property type="molecule type" value="Genomic_DNA"/>
</dbReference>
<dbReference type="OrthoDB" id="8393570at2"/>
<sequence>MNLMNAIAAAAYLAATGMALAAPAEKPMHMLCRGDGIDNVYVHLNSKKQFGHVLSCVSGPFIADMMPCAPNGGYGLSSPTGSAALVGVVMRSQDYQRHLGGVTGFTRQGDDVTFTGGFMGSNGLQTSWTLKLDPEGNAVVRDKEGSIPYKCKPYTPGASK</sequence>
<feature type="chain" id="PRO_5008684989" description="DUF992 domain-containing protein" evidence="1">
    <location>
        <begin position="22"/>
        <end position="160"/>
    </location>
</feature>
<organism evidence="2 3">
    <name type="scientific">Rhizobium lusitanum</name>
    <dbReference type="NCBI Taxonomy" id="293958"/>
    <lineage>
        <taxon>Bacteria</taxon>
        <taxon>Pseudomonadati</taxon>
        <taxon>Pseudomonadota</taxon>
        <taxon>Alphaproteobacteria</taxon>
        <taxon>Hyphomicrobiales</taxon>
        <taxon>Rhizobiaceae</taxon>
        <taxon>Rhizobium/Agrobacterium group</taxon>
        <taxon>Rhizobium</taxon>
    </lineage>
</organism>
<reference evidence="3" key="1">
    <citation type="submission" date="2016-08" db="EMBL/GenBank/DDBJ databases">
        <authorList>
            <person name="Varghese N."/>
            <person name="Submissions Spin"/>
        </authorList>
    </citation>
    <scope>NUCLEOTIDE SEQUENCE [LARGE SCALE GENOMIC DNA]</scope>
    <source>
        <strain evidence="3">P1-7</strain>
    </source>
</reference>
<name>A0A1C3W1Z7_9HYPH</name>